<name>A0A9N9PRQ8_9HELO</name>
<dbReference type="AlphaFoldDB" id="A0A9N9PRQ8"/>
<accession>A0A9N9PRQ8</accession>
<protein>
    <recommendedName>
        <fullName evidence="4">Invertebrate defensins family profile domain-containing protein</fullName>
    </recommendedName>
</protein>
<evidence type="ECO:0008006" key="4">
    <source>
        <dbReference type="Google" id="ProtNLM"/>
    </source>
</evidence>
<dbReference type="Proteomes" id="UP000701801">
    <property type="component" value="Unassembled WGS sequence"/>
</dbReference>
<reference evidence="2" key="1">
    <citation type="submission" date="2021-07" db="EMBL/GenBank/DDBJ databases">
        <authorList>
            <person name="Durling M."/>
        </authorList>
    </citation>
    <scope>NUCLEOTIDE SEQUENCE</scope>
</reference>
<evidence type="ECO:0000313" key="3">
    <source>
        <dbReference type="Proteomes" id="UP000701801"/>
    </source>
</evidence>
<feature type="signal peptide" evidence="1">
    <location>
        <begin position="1"/>
        <end position="23"/>
    </location>
</feature>
<evidence type="ECO:0000256" key="1">
    <source>
        <dbReference type="SAM" id="SignalP"/>
    </source>
</evidence>
<sequence>MKFTHLLAVAFASLAVAAPSALAQVPGSNALEGVKCPHQDACEAHCKNLGGIRTINCNKFGNNCACNTAG</sequence>
<dbReference type="EMBL" id="CAJVRM010000054">
    <property type="protein sequence ID" value="CAG8972733.1"/>
    <property type="molecule type" value="Genomic_DNA"/>
</dbReference>
<comment type="caution">
    <text evidence="2">The sequence shown here is derived from an EMBL/GenBank/DDBJ whole genome shotgun (WGS) entry which is preliminary data.</text>
</comment>
<keyword evidence="1" id="KW-0732">Signal</keyword>
<gene>
    <name evidence="2" type="ORF">HYALB_00008648</name>
</gene>
<evidence type="ECO:0000313" key="2">
    <source>
        <dbReference type="EMBL" id="CAG8972733.1"/>
    </source>
</evidence>
<feature type="chain" id="PRO_5040382824" description="Invertebrate defensins family profile domain-containing protein" evidence="1">
    <location>
        <begin position="24"/>
        <end position="70"/>
    </location>
</feature>
<proteinExistence type="predicted"/>
<organism evidence="2 3">
    <name type="scientific">Hymenoscyphus albidus</name>
    <dbReference type="NCBI Taxonomy" id="595503"/>
    <lineage>
        <taxon>Eukaryota</taxon>
        <taxon>Fungi</taxon>
        <taxon>Dikarya</taxon>
        <taxon>Ascomycota</taxon>
        <taxon>Pezizomycotina</taxon>
        <taxon>Leotiomycetes</taxon>
        <taxon>Helotiales</taxon>
        <taxon>Helotiaceae</taxon>
        <taxon>Hymenoscyphus</taxon>
    </lineage>
</organism>
<keyword evidence="3" id="KW-1185">Reference proteome</keyword>